<keyword evidence="7" id="KW-0413">Isomerase</keyword>
<comment type="similarity">
    <text evidence="1">Belongs to the helicase family. UvrD subfamily.</text>
</comment>
<dbReference type="CDD" id="cd17932">
    <property type="entry name" value="DEXQc_UvrD"/>
    <property type="match status" value="1"/>
</dbReference>
<dbReference type="CDD" id="cd18807">
    <property type="entry name" value="SF1_C_UvrD"/>
    <property type="match status" value="1"/>
</dbReference>
<dbReference type="Gene3D" id="1.10.486.10">
    <property type="entry name" value="PCRA, domain 4"/>
    <property type="match status" value="1"/>
</dbReference>
<feature type="domain" description="UvrD-like helicase C-terminal" evidence="13">
    <location>
        <begin position="321"/>
        <end position="594"/>
    </location>
</feature>
<evidence type="ECO:0000256" key="4">
    <source>
        <dbReference type="ARBA" id="ARBA00022806"/>
    </source>
</evidence>
<protein>
    <recommendedName>
        <fullName evidence="9">DNA 3'-5' helicase</fullName>
        <ecNumber evidence="9">5.6.2.4</ecNumber>
    </recommendedName>
</protein>
<dbReference type="GO" id="GO:0043138">
    <property type="term" value="F:3'-5' DNA helicase activity"/>
    <property type="evidence" value="ECO:0007669"/>
    <property type="project" value="UniProtKB-EC"/>
</dbReference>
<evidence type="ECO:0000313" key="15">
    <source>
        <dbReference type="Proteomes" id="UP000325182"/>
    </source>
</evidence>
<evidence type="ECO:0000256" key="6">
    <source>
        <dbReference type="ARBA" id="ARBA00023125"/>
    </source>
</evidence>
<name>A0A5D4MFY7_9BACI</name>
<feature type="domain" description="UvrD-like helicase ATP-binding" evidence="12">
    <location>
        <begin position="46"/>
        <end position="320"/>
    </location>
</feature>
<dbReference type="RefSeq" id="WP_148953654.1">
    <property type="nucleotide sequence ID" value="NZ_VTEG01000004.1"/>
</dbReference>
<dbReference type="InterPro" id="IPR027417">
    <property type="entry name" value="P-loop_NTPase"/>
</dbReference>
<comment type="caution">
    <text evidence="14">The sequence shown here is derived from an EMBL/GenBank/DDBJ whole genome shotgun (WGS) entry which is preliminary data.</text>
</comment>
<dbReference type="EC" id="5.6.2.4" evidence="9"/>
<dbReference type="PROSITE" id="PS51198">
    <property type="entry name" value="UVRD_HELICASE_ATP_BIND"/>
    <property type="match status" value="1"/>
</dbReference>
<evidence type="ECO:0000256" key="9">
    <source>
        <dbReference type="ARBA" id="ARBA00034808"/>
    </source>
</evidence>
<dbReference type="GO" id="GO:0005829">
    <property type="term" value="C:cytosol"/>
    <property type="evidence" value="ECO:0007669"/>
    <property type="project" value="TreeGrafter"/>
</dbReference>
<keyword evidence="2 11" id="KW-0547">Nucleotide-binding</keyword>
<reference evidence="14 15" key="1">
    <citation type="submission" date="2019-08" db="EMBL/GenBank/DDBJ databases">
        <title>Bacillus genomes from the desert of Cuatro Cienegas, Coahuila.</title>
        <authorList>
            <person name="Olmedo-Alvarez G."/>
        </authorList>
    </citation>
    <scope>NUCLEOTIDE SEQUENCE [LARGE SCALE GENOMIC DNA]</scope>
    <source>
        <strain evidence="14 15">CH128b_4D</strain>
    </source>
</reference>
<keyword evidence="4 11" id="KW-0347">Helicase</keyword>
<dbReference type="GO" id="GO:0003677">
    <property type="term" value="F:DNA binding"/>
    <property type="evidence" value="ECO:0007669"/>
    <property type="project" value="UniProtKB-KW"/>
</dbReference>
<dbReference type="GO" id="GO:0000725">
    <property type="term" value="P:recombinational repair"/>
    <property type="evidence" value="ECO:0007669"/>
    <property type="project" value="TreeGrafter"/>
</dbReference>
<dbReference type="PROSITE" id="PS51217">
    <property type="entry name" value="UVRD_HELICASE_CTER"/>
    <property type="match status" value="1"/>
</dbReference>
<feature type="binding site" evidence="11">
    <location>
        <begin position="67"/>
        <end position="74"/>
    </location>
    <ligand>
        <name>ATP</name>
        <dbReference type="ChEBI" id="CHEBI:30616"/>
    </ligand>
</feature>
<dbReference type="Proteomes" id="UP000325182">
    <property type="component" value="Unassembled WGS sequence"/>
</dbReference>
<dbReference type="InterPro" id="IPR014017">
    <property type="entry name" value="DNA_helicase_UvrD-like_C"/>
</dbReference>
<gene>
    <name evidence="14" type="ORF">FZC84_09095</name>
</gene>
<dbReference type="Gene3D" id="1.10.10.160">
    <property type="match status" value="1"/>
</dbReference>
<dbReference type="Pfam" id="PF13361">
    <property type="entry name" value="UvrD_C"/>
    <property type="match status" value="1"/>
</dbReference>
<keyword evidence="5 11" id="KW-0067">ATP-binding</keyword>
<evidence type="ECO:0000256" key="1">
    <source>
        <dbReference type="ARBA" id="ARBA00009922"/>
    </source>
</evidence>
<dbReference type="SUPFAM" id="SSF52540">
    <property type="entry name" value="P-loop containing nucleoside triphosphate hydrolases"/>
    <property type="match status" value="1"/>
</dbReference>
<dbReference type="GO" id="GO:0033202">
    <property type="term" value="C:DNA helicase complex"/>
    <property type="evidence" value="ECO:0007669"/>
    <property type="project" value="TreeGrafter"/>
</dbReference>
<dbReference type="EMBL" id="VTEG01000004">
    <property type="protein sequence ID" value="TYR99955.1"/>
    <property type="molecule type" value="Genomic_DNA"/>
</dbReference>
<evidence type="ECO:0000256" key="11">
    <source>
        <dbReference type="PROSITE-ProRule" id="PRU00560"/>
    </source>
</evidence>
<dbReference type="PANTHER" id="PTHR11070">
    <property type="entry name" value="UVRD / RECB / PCRA DNA HELICASE FAMILY MEMBER"/>
    <property type="match status" value="1"/>
</dbReference>
<keyword evidence="3 11" id="KW-0378">Hydrolase</keyword>
<evidence type="ECO:0000256" key="2">
    <source>
        <dbReference type="ARBA" id="ARBA00022741"/>
    </source>
</evidence>
<evidence type="ECO:0000256" key="10">
    <source>
        <dbReference type="ARBA" id="ARBA00048988"/>
    </source>
</evidence>
<evidence type="ECO:0000256" key="3">
    <source>
        <dbReference type="ARBA" id="ARBA00022801"/>
    </source>
</evidence>
<dbReference type="PANTHER" id="PTHR11070:SF2">
    <property type="entry name" value="ATP-DEPENDENT DNA HELICASE SRS2"/>
    <property type="match status" value="1"/>
</dbReference>
<dbReference type="AlphaFoldDB" id="A0A5D4MFY7"/>
<evidence type="ECO:0000256" key="7">
    <source>
        <dbReference type="ARBA" id="ARBA00023235"/>
    </source>
</evidence>
<dbReference type="Gene3D" id="3.40.50.300">
    <property type="entry name" value="P-loop containing nucleotide triphosphate hydrolases"/>
    <property type="match status" value="2"/>
</dbReference>
<dbReference type="Pfam" id="PF14169">
    <property type="entry name" value="YdjO"/>
    <property type="match status" value="1"/>
</dbReference>
<sequence>MNYFSNRPFGSSNEIMPNADIYHNQSQQPDSKEDAFYFQVIEQDGIHLNESQMKAVRHLEGPCLTLAGAGSGKTSVLVARTGYLLQVEGVSPEKILLLTFSKKASMEMKQRVSGLPGISRHEANRIQAGTFHSFFLFLLRSRGVTQEILGNDRFKHIILKQIQRKLGVQDPYQPETLLSTLSSLKIGMKSVQGMPEKTAGEKEIKKILSSYEEWKNSNHKMDFDDILVKAYELLHGDSVLLEALQNRFQYIMVDEFQDTNWLQYELIKMIAGRSQNLFVVGDDDQTIYSFNGADHSFILDFDKEYPDAAVITLDVNYRSNSYIVGLGNEVIRMNRFRREKALQAVNEEQMKPKYSRPSNSDEEAEWTISQIKRMIEQGDTAYKDIAILHRTISSSRAIFERLVIEEIPFFSYNLGDQHFYDQWIVKPLVDHLRLSLVPRNLPAIEGILSTLYINREAGMKMIASQEETARKKYPLIHLTKMEQLKEFQKDKVKERIKLIKDLSTEPPAAAIKRLRKVFYDTFMDTNERFSVTEHKEAIKETLSELEASAARFQTITAFISFIDSMTEKHEKMQKEDQKMNSDAVSLMTIHRAKGLEFPSVFVIGASEGNLPHSSALNADKMEDKIHQNGKKKDLLALEEERRLMYVAITRAKNELFISSPAYYQGEKREISRFLTDVFSVEKQEKEINKPKRELLMIKVAAWICSNDNCIAWSRIKTEAEQNIKRKVCPLCETRMIKGEKKVSG</sequence>
<evidence type="ECO:0000256" key="5">
    <source>
        <dbReference type="ARBA" id="ARBA00022840"/>
    </source>
</evidence>
<accession>A0A5D4MFY7</accession>
<dbReference type="InterPro" id="IPR000212">
    <property type="entry name" value="DNA_helicase_UvrD/REP"/>
</dbReference>
<evidence type="ECO:0000259" key="13">
    <source>
        <dbReference type="PROSITE" id="PS51217"/>
    </source>
</evidence>
<dbReference type="InterPro" id="IPR013986">
    <property type="entry name" value="DExx_box_DNA_helicase_dom_sf"/>
</dbReference>
<dbReference type="InterPro" id="IPR014016">
    <property type="entry name" value="UvrD-like_ATP-bd"/>
</dbReference>
<comment type="catalytic activity">
    <reaction evidence="8">
        <text>Couples ATP hydrolysis with the unwinding of duplex DNA by translocating in the 3'-5' direction.</text>
        <dbReference type="EC" id="5.6.2.4"/>
    </reaction>
</comment>
<evidence type="ECO:0000313" key="14">
    <source>
        <dbReference type="EMBL" id="TYR99955.1"/>
    </source>
</evidence>
<dbReference type="Pfam" id="PF00580">
    <property type="entry name" value="UvrD-helicase"/>
    <property type="match status" value="1"/>
</dbReference>
<dbReference type="GO" id="GO:0005524">
    <property type="term" value="F:ATP binding"/>
    <property type="evidence" value="ECO:0007669"/>
    <property type="project" value="UniProtKB-UniRule"/>
</dbReference>
<dbReference type="GO" id="GO:0016887">
    <property type="term" value="F:ATP hydrolysis activity"/>
    <property type="evidence" value="ECO:0007669"/>
    <property type="project" value="RHEA"/>
</dbReference>
<evidence type="ECO:0000259" key="12">
    <source>
        <dbReference type="PROSITE" id="PS51198"/>
    </source>
</evidence>
<dbReference type="InterPro" id="IPR025916">
    <property type="entry name" value="YdjO"/>
</dbReference>
<proteinExistence type="inferred from homology"/>
<organism evidence="14 15">
    <name type="scientific">Rossellomorea vietnamensis</name>
    <dbReference type="NCBI Taxonomy" id="218284"/>
    <lineage>
        <taxon>Bacteria</taxon>
        <taxon>Bacillati</taxon>
        <taxon>Bacillota</taxon>
        <taxon>Bacilli</taxon>
        <taxon>Bacillales</taxon>
        <taxon>Bacillaceae</taxon>
        <taxon>Rossellomorea</taxon>
    </lineage>
</organism>
<evidence type="ECO:0000256" key="8">
    <source>
        <dbReference type="ARBA" id="ARBA00034617"/>
    </source>
</evidence>
<comment type="catalytic activity">
    <reaction evidence="10">
        <text>ATP + H2O = ADP + phosphate + H(+)</text>
        <dbReference type="Rhea" id="RHEA:13065"/>
        <dbReference type="ChEBI" id="CHEBI:15377"/>
        <dbReference type="ChEBI" id="CHEBI:15378"/>
        <dbReference type="ChEBI" id="CHEBI:30616"/>
        <dbReference type="ChEBI" id="CHEBI:43474"/>
        <dbReference type="ChEBI" id="CHEBI:456216"/>
        <dbReference type="EC" id="5.6.2.4"/>
    </reaction>
</comment>
<keyword evidence="6" id="KW-0238">DNA-binding</keyword>